<feature type="transmembrane region" description="Helical" evidence="1">
    <location>
        <begin position="410"/>
        <end position="430"/>
    </location>
</feature>
<feature type="transmembrane region" description="Helical" evidence="1">
    <location>
        <begin position="114"/>
        <end position="134"/>
    </location>
</feature>
<feature type="transmembrane region" description="Helical" evidence="1">
    <location>
        <begin position="377"/>
        <end position="398"/>
    </location>
</feature>
<dbReference type="PANTHER" id="PTHR23028">
    <property type="entry name" value="ACETYLTRANSFERASE"/>
    <property type="match status" value="1"/>
</dbReference>
<feature type="transmembrane region" description="Helical" evidence="1">
    <location>
        <begin position="307"/>
        <end position="325"/>
    </location>
</feature>
<keyword evidence="1" id="KW-0472">Membrane</keyword>
<comment type="caution">
    <text evidence="4">The sequence shown here is derived from an EMBL/GenBank/DDBJ whole genome shotgun (WGS) entry which is preliminary data.</text>
</comment>
<feature type="domain" description="SGNH" evidence="3">
    <location>
        <begin position="818"/>
        <end position="1041"/>
    </location>
</feature>
<proteinExistence type="predicted"/>
<dbReference type="GO" id="GO:0000271">
    <property type="term" value="P:polysaccharide biosynthetic process"/>
    <property type="evidence" value="ECO:0007669"/>
    <property type="project" value="TreeGrafter"/>
</dbReference>
<keyword evidence="1" id="KW-1133">Transmembrane helix</keyword>
<evidence type="ECO:0008006" key="6">
    <source>
        <dbReference type="Google" id="ProtNLM"/>
    </source>
</evidence>
<dbReference type="VEuPathDB" id="FungiDB:AeMF1_001058"/>
<dbReference type="Proteomes" id="UP000481153">
    <property type="component" value="Unassembled WGS sequence"/>
</dbReference>
<dbReference type="Pfam" id="PF19040">
    <property type="entry name" value="SGNH"/>
    <property type="match status" value="1"/>
</dbReference>
<evidence type="ECO:0000259" key="2">
    <source>
        <dbReference type="Pfam" id="PF01757"/>
    </source>
</evidence>
<dbReference type="GO" id="GO:0016020">
    <property type="term" value="C:membrane"/>
    <property type="evidence" value="ECO:0007669"/>
    <property type="project" value="TreeGrafter"/>
</dbReference>
<evidence type="ECO:0000256" key="1">
    <source>
        <dbReference type="SAM" id="Phobius"/>
    </source>
</evidence>
<dbReference type="GO" id="GO:0016747">
    <property type="term" value="F:acyltransferase activity, transferring groups other than amino-acyl groups"/>
    <property type="evidence" value="ECO:0007669"/>
    <property type="project" value="InterPro"/>
</dbReference>
<reference evidence="4 5" key="1">
    <citation type="submission" date="2019-07" db="EMBL/GenBank/DDBJ databases">
        <title>Genomics analysis of Aphanomyces spp. identifies a new class of oomycete effector associated with host adaptation.</title>
        <authorList>
            <person name="Gaulin E."/>
        </authorList>
    </citation>
    <scope>NUCLEOTIDE SEQUENCE [LARGE SCALE GENOMIC DNA]</scope>
    <source>
        <strain evidence="4 5">ATCC 201684</strain>
    </source>
</reference>
<organism evidence="4 5">
    <name type="scientific">Aphanomyces euteiches</name>
    <dbReference type="NCBI Taxonomy" id="100861"/>
    <lineage>
        <taxon>Eukaryota</taxon>
        <taxon>Sar</taxon>
        <taxon>Stramenopiles</taxon>
        <taxon>Oomycota</taxon>
        <taxon>Saprolegniomycetes</taxon>
        <taxon>Saprolegniales</taxon>
        <taxon>Verrucalvaceae</taxon>
        <taxon>Aphanomyces</taxon>
    </lineage>
</organism>
<evidence type="ECO:0000259" key="3">
    <source>
        <dbReference type="Pfam" id="PF19040"/>
    </source>
</evidence>
<feature type="transmembrane region" description="Helical" evidence="1">
    <location>
        <begin position="281"/>
        <end position="301"/>
    </location>
</feature>
<feature type="transmembrane region" description="Helical" evidence="1">
    <location>
        <begin position="337"/>
        <end position="357"/>
    </location>
</feature>
<dbReference type="InterPro" id="IPR050879">
    <property type="entry name" value="Acyltransferase_3"/>
</dbReference>
<sequence length="1059" mass="119372">MADEEGSEFKSGVAVDEANEFLVAEVAVGPAVSLKQPRNLHAIPYRPDIDGLRMLAVVPVLLFHAYPERFPSGFIGVDIFFVISGYLISSILFKESAKRTFTYANFYSRRVRRIYPTLLLVLSATWWLGSLYLLSTKLQAMATTMFAGTMFSANIQVMLLERGYFDDDIKENPLLHLWSLGVEEQFYIFWPCLVALLTRLPVRSAIVAQCVVLAMSFGFNLALLGYNDSNKYSFYFPLCRFWQMGVGGLLAYMNHSRFSQEYTTLAPREETEEIQAKQSSFILGPSATSWFGLSWIVLAIACLDEQSAFPGFWALLPTLGAALLIHAGPTAWFNQRVLSNSWAVFIGKISYALYLWHWPLLVFAKLRYPNPDFRPKYMTPLMMLVLAFVFSLSSVYHVENVLRRHKSKWVVPSLLSGMLAMSVLSAVAVVSPDSFAYSQQALKRPSDSHLAPELLQMPSQVLQVEDPNVSRFQNLSVPSQKAIEMARLGWHPDVGLLPIPANHSLGDDSGFILNPGHEDKSLVVVFGDKHMEMLKPRFVQLAENTKPKDLPTIVFKSMSYAPLRLCTWWVEILQRKLREVRPRGVIYAINWLKYLHPGSLAMDQAHNKSECCTDYSDACLGQSREDVKLILSQFEDDISLMTMYGIKVFVNTISPEGPAYDPTTMSNRSLSVNRTAFRQDHAWLLEQIERTITAAKANVYDLSDNLCWEDECHVVDPNGVPVRTNSNLLTSTFAANYLSVVDHIIAEMSSSSDNWKLGEAPNTSRGPRIEEPTVSKIKDAWSCWWTDQGYSQLAHDSIYNTPPGQWGYGDRSLNLGQERLVIAVGDSHASQVKPRFLKLYNDHVAAKKASPFPSILFKSFNGVPFLSCSPTYEPILAMIKRVRPKVVLHSMNWPQFLQPGGKDSDEIVGGPQCCRSSYRDNCDYQRPKDIPALIKQLQADLTELTSLGIKVFVATLNPECKQFEPNHMLSGDDVGDIRPVYKSKFRQEHKELIDLVETAVAAANATLIDYADNYCWEDVCQVVDHYGRPIFKDSDHLTSTFVYRYLSVVDQVIDAAMAD</sequence>
<dbReference type="AlphaFoldDB" id="A0A6G0XGB9"/>
<feature type="transmembrane region" description="Helical" evidence="1">
    <location>
        <begin position="206"/>
        <end position="226"/>
    </location>
</feature>
<dbReference type="Pfam" id="PF01757">
    <property type="entry name" value="Acyl_transf_3"/>
    <property type="match status" value="1"/>
</dbReference>
<feature type="transmembrane region" description="Helical" evidence="1">
    <location>
        <begin position="73"/>
        <end position="93"/>
    </location>
</feature>
<dbReference type="InterPro" id="IPR002656">
    <property type="entry name" value="Acyl_transf_3_dom"/>
</dbReference>
<feature type="domain" description="Acyltransferase 3" evidence="2">
    <location>
        <begin position="48"/>
        <end position="392"/>
    </location>
</feature>
<protein>
    <recommendedName>
        <fullName evidence="6">Acyltransferase 3 domain-containing protein</fullName>
    </recommendedName>
</protein>
<keyword evidence="1" id="KW-0812">Transmembrane</keyword>
<accession>A0A6G0XGB9</accession>
<keyword evidence="5" id="KW-1185">Reference proteome</keyword>
<dbReference type="InterPro" id="IPR043968">
    <property type="entry name" value="SGNH"/>
</dbReference>
<name>A0A6G0XGB9_9STRA</name>
<dbReference type="EMBL" id="VJMJ01000066">
    <property type="protein sequence ID" value="KAF0739163.1"/>
    <property type="molecule type" value="Genomic_DNA"/>
</dbReference>
<gene>
    <name evidence="4" type="ORF">Ae201684_005090</name>
</gene>
<evidence type="ECO:0000313" key="5">
    <source>
        <dbReference type="Proteomes" id="UP000481153"/>
    </source>
</evidence>
<evidence type="ECO:0000313" key="4">
    <source>
        <dbReference type="EMBL" id="KAF0739163.1"/>
    </source>
</evidence>
<dbReference type="PANTHER" id="PTHR23028:SF53">
    <property type="entry name" value="ACYL_TRANSF_3 DOMAIN-CONTAINING PROTEIN"/>
    <property type="match status" value="1"/>
</dbReference>
<feature type="transmembrane region" description="Helical" evidence="1">
    <location>
        <begin position="232"/>
        <end position="252"/>
    </location>
</feature>